<protein>
    <submittedName>
        <fullName evidence="1">Uncharacterized protein</fullName>
    </submittedName>
</protein>
<dbReference type="RefSeq" id="WP_251805904.1">
    <property type="nucleotide sequence ID" value="NZ_CP166679.1"/>
</dbReference>
<comment type="caution">
    <text evidence="1">The sequence shown here is derived from an EMBL/GenBank/DDBJ whole genome shotgun (WGS) entry which is preliminary data.</text>
</comment>
<gene>
    <name evidence="1" type="ORF">ACFS1K_09880</name>
</gene>
<evidence type="ECO:0000313" key="1">
    <source>
        <dbReference type="EMBL" id="MFD2790072.1"/>
    </source>
</evidence>
<dbReference type="EMBL" id="JBHUOK010000030">
    <property type="protein sequence ID" value="MFD2790072.1"/>
    <property type="molecule type" value="Genomic_DNA"/>
</dbReference>
<reference evidence="2" key="1">
    <citation type="journal article" date="2019" name="Int. J. Syst. Evol. Microbiol.">
        <title>The Global Catalogue of Microorganisms (GCM) 10K type strain sequencing project: providing services to taxonomists for standard genome sequencing and annotation.</title>
        <authorList>
            <consortium name="The Broad Institute Genomics Platform"/>
            <consortium name="The Broad Institute Genome Sequencing Center for Infectious Disease"/>
            <person name="Wu L."/>
            <person name="Ma J."/>
        </authorList>
    </citation>
    <scope>NUCLEOTIDE SEQUENCE [LARGE SCALE GENOMIC DNA]</scope>
    <source>
        <strain evidence="2">KCTC 52924</strain>
    </source>
</reference>
<name>A0ABW5VGI1_9FLAO</name>
<sequence length="55" mass="6386">MDSFEELYDSLLHHLLVHAGYSSKGDYIYLELQEVQKHVESNTFNNEEGLAKTKN</sequence>
<proteinExistence type="predicted"/>
<organism evidence="1 2">
    <name type="scientific">Arenibacter antarcticus</name>
    <dbReference type="NCBI Taxonomy" id="2040469"/>
    <lineage>
        <taxon>Bacteria</taxon>
        <taxon>Pseudomonadati</taxon>
        <taxon>Bacteroidota</taxon>
        <taxon>Flavobacteriia</taxon>
        <taxon>Flavobacteriales</taxon>
        <taxon>Flavobacteriaceae</taxon>
        <taxon>Arenibacter</taxon>
    </lineage>
</organism>
<accession>A0ABW5VGI1</accession>
<keyword evidence="2" id="KW-1185">Reference proteome</keyword>
<evidence type="ECO:0000313" key="2">
    <source>
        <dbReference type="Proteomes" id="UP001597532"/>
    </source>
</evidence>
<dbReference type="Proteomes" id="UP001597532">
    <property type="component" value="Unassembled WGS sequence"/>
</dbReference>